<dbReference type="Pfam" id="PF10110">
    <property type="entry name" value="GPDPase_memb"/>
    <property type="match status" value="1"/>
</dbReference>
<dbReference type="SUPFAM" id="SSF51695">
    <property type="entry name" value="PLC-like phosphodiesterases"/>
    <property type="match status" value="1"/>
</dbReference>
<dbReference type="RefSeq" id="WP_090040842.1">
    <property type="nucleotide sequence ID" value="NZ_FOKI01000012.1"/>
</dbReference>
<keyword evidence="1" id="KW-0472">Membrane</keyword>
<dbReference type="PANTHER" id="PTHR46211">
    <property type="entry name" value="GLYCEROPHOSPHORYL DIESTER PHOSPHODIESTERASE"/>
    <property type="match status" value="1"/>
</dbReference>
<dbReference type="InterPro" id="IPR018476">
    <property type="entry name" value="GlyceroP-diester-Pdiesterase_M"/>
</dbReference>
<evidence type="ECO:0000256" key="1">
    <source>
        <dbReference type="SAM" id="Phobius"/>
    </source>
</evidence>
<dbReference type="GO" id="GO:0006629">
    <property type="term" value="P:lipid metabolic process"/>
    <property type="evidence" value="ECO:0007669"/>
    <property type="project" value="InterPro"/>
</dbReference>
<dbReference type="PROSITE" id="PS51704">
    <property type="entry name" value="GP_PDE"/>
    <property type="match status" value="1"/>
</dbReference>
<dbReference type="Gene3D" id="3.20.20.190">
    <property type="entry name" value="Phosphatidylinositol (PI) phosphodiesterase"/>
    <property type="match status" value="1"/>
</dbReference>
<evidence type="ECO:0000313" key="4">
    <source>
        <dbReference type="Proteomes" id="UP000198619"/>
    </source>
</evidence>
<reference evidence="3 4" key="1">
    <citation type="submission" date="2016-10" db="EMBL/GenBank/DDBJ databases">
        <authorList>
            <person name="de Groot N.N."/>
        </authorList>
    </citation>
    <scope>NUCLEOTIDE SEQUENCE [LARGE SCALE GENOMIC DNA]</scope>
    <source>
        <strain evidence="3 4">DSM 12271</strain>
    </source>
</reference>
<dbReference type="CDD" id="cd08579">
    <property type="entry name" value="GDPD_memb_like"/>
    <property type="match status" value="1"/>
</dbReference>
<dbReference type="EMBL" id="FOKI01000012">
    <property type="protein sequence ID" value="SFB10614.1"/>
    <property type="molecule type" value="Genomic_DNA"/>
</dbReference>
<feature type="domain" description="GP-PDE" evidence="2">
    <location>
        <begin position="360"/>
        <end position="590"/>
    </location>
</feature>
<keyword evidence="4" id="KW-1185">Reference proteome</keyword>
<protein>
    <submittedName>
        <fullName evidence="3">Glycerophosphoryl diester phosphodiesterase</fullName>
    </submittedName>
</protein>
<keyword evidence="1" id="KW-0812">Transmembrane</keyword>
<dbReference type="AlphaFoldDB" id="A0A1I0YBD4"/>
<dbReference type="Pfam" id="PF03009">
    <property type="entry name" value="GDPD"/>
    <property type="match status" value="1"/>
</dbReference>
<dbReference type="PANTHER" id="PTHR46211:SF8">
    <property type="entry name" value="PHOSPHODIESTERASE"/>
    <property type="match status" value="1"/>
</dbReference>
<organism evidence="3 4">
    <name type="scientific">Clostridium frigidicarnis</name>
    <dbReference type="NCBI Taxonomy" id="84698"/>
    <lineage>
        <taxon>Bacteria</taxon>
        <taxon>Bacillati</taxon>
        <taxon>Bacillota</taxon>
        <taxon>Clostridia</taxon>
        <taxon>Eubacteriales</taxon>
        <taxon>Clostridiaceae</taxon>
        <taxon>Clostridium</taxon>
    </lineage>
</organism>
<feature type="transmembrane region" description="Helical" evidence="1">
    <location>
        <begin position="174"/>
        <end position="199"/>
    </location>
</feature>
<evidence type="ECO:0000313" key="3">
    <source>
        <dbReference type="EMBL" id="SFB10614.1"/>
    </source>
</evidence>
<dbReference type="InterPro" id="IPR030395">
    <property type="entry name" value="GP_PDE_dom"/>
</dbReference>
<dbReference type="GO" id="GO:0008081">
    <property type="term" value="F:phosphoric diester hydrolase activity"/>
    <property type="evidence" value="ECO:0007669"/>
    <property type="project" value="InterPro"/>
</dbReference>
<dbReference type="OrthoDB" id="384721at2"/>
<feature type="transmembrane region" description="Helical" evidence="1">
    <location>
        <begin position="126"/>
        <end position="149"/>
    </location>
</feature>
<gene>
    <name evidence="3" type="ORF">SAMN04488528_101258</name>
</gene>
<dbReference type="STRING" id="84698.SAMN04488528_101258"/>
<dbReference type="InterPro" id="IPR017946">
    <property type="entry name" value="PLC-like_Pdiesterase_TIM-brl"/>
</dbReference>
<proteinExistence type="predicted"/>
<dbReference type="Proteomes" id="UP000198619">
    <property type="component" value="Unassembled WGS sequence"/>
</dbReference>
<keyword evidence="1" id="KW-1133">Transmembrane helix</keyword>
<feature type="transmembrane region" description="Helical" evidence="1">
    <location>
        <begin position="220"/>
        <end position="244"/>
    </location>
</feature>
<feature type="transmembrane region" description="Helical" evidence="1">
    <location>
        <begin position="329"/>
        <end position="348"/>
    </location>
</feature>
<accession>A0A1I0YBD4</accession>
<name>A0A1I0YBD4_9CLOT</name>
<feature type="transmembrane region" description="Helical" evidence="1">
    <location>
        <begin position="30"/>
        <end position="48"/>
    </location>
</feature>
<feature type="transmembrane region" description="Helical" evidence="1">
    <location>
        <begin position="264"/>
        <end position="297"/>
    </location>
</feature>
<sequence length="618" mass="70780">MKEKSETKKIIRKTYKNFIFNIKEVATFEIYYRLITLFLFIPLNLFILNKFMGNIGVYNITNKDLLKFGLTFNGAFYFGLIMIVSFIAIFIEMAVLTYVAAKSHNGVKVKISEAVINSIKIMPDTLGMGIIVILLVVGVIGPLTGVGLYSSLIKNLKIPSFVTIELFKTSSGKMIVGVFIFILIVLLLRWILAIPSIIIEKVKINKAIKNSIKIYRGDKWRILGYLILWILVTSIINIVGLFLYVTIGTTVIKLMGVNSVAADIFMWIYVALFFIIYVLISLIAIPAFVSFTVEVYYSYRNYDAEERIFDDYKKYINNRVYNTVLKYKALINTIVLIVFISMLLISPINEIFSEIVNKDVKVTAHRGSSFKAPENSMSSIKKAVEEGADYAEIDVMTTLDGNVVVFHDNNLKRIDGTNRSIKDMTLEEVRTVDNGSYFSSEFKDEKIPMLDEVLKYSKGKIKLNIELKPNKRDDLLEKKVAELINKYEMTNEVVVSSLNYDSLQEIKKYDPALTVGYILSFGVGDFTKLNVDFLSIEYDMLKRELVYAMHALGKEVHVWTLNDDSRIEDAIYMGVDNIITDDVEMVDYVKSSINENREIDYLSWFYEIIYIITERVKV</sequence>
<feature type="transmembrane region" description="Helical" evidence="1">
    <location>
        <begin position="75"/>
        <end position="101"/>
    </location>
</feature>
<evidence type="ECO:0000259" key="2">
    <source>
        <dbReference type="PROSITE" id="PS51704"/>
    </source>
</evidence>